<dbReference type="PROSITE" id="PS50043">
    <property type="entry name" value="HTH_LUXR_2"/>
    <property type="match status" value="1"/>
</dbReference>
<organism evidence="8 9">
    <name type="scientific">Kutzneria buriramensis</name>
    <dbReference type="NCBI Taxonomy" id="1045776"/>
    <lineage>
        <taxon>Bacteria</taxon>
        <taxon>Bacillati</taxon>
        <taxon>Actinomycetota</taxon>
        <taxon>Actinomycetes</taxon>
        <taxon>Pseudonocardiales</taxon>
        <taxon>Pseudonocardiaceae</taxon>
        <taxon>Kutzneria</taxon>
    </lineage>
</organism>
<evidence type="ECO:0000313" key="9">
    <source>
        <dbReference type="Proteomes" id="UP000256269"/>
    </source>
</evidence>
<dbReference type="SUPFAM" id="SSF46894">
    <property type="entry name" value="C-terminal effector domain of the bipartite response regulators"/>
    <property type="match status" value="1"/>
</dbReference>
<dbReference type="AlphaFoldDB" id="A0A3E0H302"/>
<sequence length="222" mass="24465">MREPTSVVLADDHYLVREGTRRLLADSGEITVLDAVGNAVELLHAVQRHQPDAVIADIRMPPTHRTEGIVAAHRIRAAFPHIGVVILSQHADEQYVFDLFQHGTNGLAYLLKERVGELDELVRAVREVVAGRSVVDPSIVEVLLGAHRRAVGSPLRDLTARELEVLRHMAEGRTNKAIAEALTLSESTVEKHVNATFAKLGLTAETQLHRRVAAVLTYLRAQ</sequence>
<keyword evidence="4" id="KW-0804">Transcription</keyword>
<dbReference type="EMBL" id="QUNO01000015">
    <property type="protein sequence ID" value="REH37236.1"/>
    <property type="molecule type" value="Genomic_DNA"/>
</dbReference>
<keyword evidence="1 5" id="KW-0597">Phosphoprotein</keyword>
<keyword evidence="3 8" id="KW-0238">DNA-binding</keyword>
<proteinExistence type="predicted"/>
<dbReference type="InterPro" id="IPR011006">
    <property type="entry name" value="CheY-like_superfamily"/>
</dbReference>
<accession>A0A3E0H302</accession>
<reference evidence="8 9" key="1">
    <citation type="submission" date="2018-08" db="EMBL/GenBank/DDBJ databases">
        <title>Genomic Encyclopedia of Archaeal and Bacterial Type Strains, Phase II (KMG-II): from individual species to whole genera.</title>
        <authorList>
            <person name="Goeker M."/>
        </authorList>
    </citation>
    <scope>NUCLEOTIDE SEQUENCE [LARGE SCALE GENOMIC DNA]</scope>
    <source>
        <strain evidence="8 9">DSM 45791</strain>
    </source>
</reference>
<feature type="domain" description="Response regulatory" evidence="7">
    <location>
        <begin position="6"/>
        <end position="127"/>
    </location>
</feature>
<name>A0A3E0H302_9PSEU</name>
<dbReference type="Pfam" id="PF00072">
    <property type="entry name" value="Response_reg"/>
    <property type="match status" value="1"/>
</dbReference>
<comment type="caution">
    <text evidence="8">The sequence shown here is derived from an EMBL/GenBank/DDBJ whole genome shotgun (WGS) entry which is preliminary data.</text>
</comment>
<feature type="modified residue" description="4-aspartylphosphate" evidence="5">
    <location>
        <position position="57"/>
    </location>
</feature>
<dbReference type="CDD" id="cd06170">
    <property type="entry name" value="LuxR_C_like"/>
    <property type="match status" value="1"/>
</dbReference>
<dbReference type="Proteomes" id="UP000256269">
    <property type="component" value="Unassembled WGS sequence"/>
</dbReference>
<dbReference type="GO" id="GO:0000160">
    <property type="term" value="P:phosphorelay signal transduction system"/>
    <property type="evidence" value="ECO:0007669"/>
    <property type="project" value="InterPro"/>
</dbReference>
<dbReference type="GO" id="GO:0003677">
    <property type="term" value="F:DNA binding"/>
    <property type="evidence" value="ECO:0007669"/>
    <property type="project" value="UniProtKB-KW"/>
</dbReference>
<feature type="domain" description="HTH luxR-type" evidence="6">
    <location>
        <begin position="151"/>
        <end position="216"/>
    </location>
</feature>
<dbReference type="SUPFAM" id="SSF52172">
    <property type="entry name" value="CheY-like"/>
    <property type="match status" value="1"/>
</dbReference>
<dbReference type="PROSITE" id="PS00622">
    <property type="entry name" value="HTH_LUXR_1"/>
    <property type="match status" value="1"/>
</dbReference>
<keyword evidence="9" id="KW-1185">Reference proteome</keyword>
<dbReference type="InterPro" id="IPR000792">
    <property type="entry name" value="Tscrpt_reg_LuxR_C"/>
</dbReference>
<dbReference type="PROSITE" id="PS50110">
    <property type="entry name" value="RESPONSE_REGULATORY"/>
    <property type="match status" value="1"/>
</dbReference>
<evidence type="ECO:0000259" key="7">
    <source>
        <dbReference type="PROSITE" id="PS50110"/>
    </source>
</evidence>
<dbReference type="InterPro" id="IPR001789">
    <property type="entry name" value="Sig_transdc_resp-reg_receiver"/>
</dbReference>
<evidence type="ECO:0000313" key="8">
    <source>
        <dbReference type="EMBL" id="REH37236.1"/>
    </source>
</evidence>
<dbReference type="InterPro" id="IPR016032">
    <property type="entry name" value="Sig_transdc_resp-reg_C-effctor"/>
</dbReference>
<dbReference type="PRINTS" id="PR00038">
    <property type="entry name" value="HTHLUXR"/>
</dbReference>
<dbReference type="SMART" id="SM00421">
    <property type="entry name" value="HTH_LUXR"/>
    <property type="match status" value="1"/>
</dbReference>
<dbReference type="PANTHER" id="PTHR43214">
    <property type="entry name" value="TWO-COMPONENT RESPONSE REGULATOR"/>
    <property type="match status" value="1"/>
</dbReference>
<evidence type="ECO:0000256" key="4">
    <source>
        <dbReference type="ARBA" id="ARBA00023163"/>
    </source>
</evidence>
<dbReference type="GO" id="GO:0006355">
    <property type="term" value="P:regulation of DNA-templated transcription"/>
    <property type="evidence" value="ECO:0007669"/>
    <property type="project" value="InterPro"/>
</dbReference>
<keyword evidence="2" id="KW-0805">Transcription regulation</keyword>
<evidence type="ECO:0000256" key="5">
    <source>
        <dbReference type="PROSITE-ProRule" id="PRU00169"/>
    </source>
</evidence>
<dbReference type="CDD" id="cd17535">
    <property type="entry name" value="REC_NarL-like"/>
    <property type="match status" value="1"/>
</dbReference>
<dbReference type="InterPro" id="IPR058245">
    <property type="entry name" value="NreC/VraR/RcsB-like_REC"/>
</dbReference>
<evidence type="ECO:0000256" key="3">
    <source>
        <dbReference type="ARBA" id="ARBA00023125"/>
    </source>
</evidence>
<dbReference type="SMART" id="SM00448">
    <property type="entry name" value="REC"/>
    <property type="match status" value="1"/>
</dbReference>
<evidence type="ECO:0000259" key="6">
    <source>
        <dbReference type="PROSITE" id="PS50043"/>
    </source>
</evidence>
<dbReference type="Pfam" id="PF00196">
    <property type="entry name" value="GerE"/>
    <property type="match status" value="1"/>
</dbReference>
<dbReference type="InterPro" id="IPR039420">
    <property type="entry name" value="WalR-like"/>
</dbReference>
<dbReference type="OrthoDB" id="9808843at2"/>
<protein>
    <submittedName>
        <fullName evidence="8">DNA-binding NarL/FixJ family response regulator</fullName>
    </submittedName>
</protein>
<evidence type="ECO:0000256" key="2">
    <source>
        <dbReference type="ARBA" id="ARBA00023015"/>
    </source>
</evidence>
<gene>
    <name evidence="8" type="ORF">BCF44_115240</name>
</gene>
<dbReference type="Gene3D" id="3.40.50.2300">
    <property type="match status" value="1"/>
</dbReference>
<dbReference type="RefSeq" id="WP_116179371.1">
    <property type="nucleotide sequence ID" value="NZ_CP144375.1"/>
</dbReference>
<dbReference type="PANTHER" id="PTHR43214:SF24">
    <property type="entry name" value="TRANSCRIPTIONAL REGULATORY PROTEIN NARL-RELATED"/>
    <property type="match status" value="1"/>
</dbReference>
<evidence type="ECO:0000256" key="1">
    <source>
        <dbReference type="ARBA" id="ARBA00022553"/>
    </source>
</evidence>